<evidence type="ECO:0000256" key="2">
    <source>
        <dbReference type="SAM" id="Phobius"/>
    </source>
</evidence>
<dbReference type="OrthoDB" id="439943at2759"/>
<protein>
    <submittedName>
        <fullName evidence="3">Uncharacterized protein</fullName>
    </submittedName>
</protein>
<comment type="caution">
    <text evidence="3">The sequence shown here is derived from an EMBL/GenBank/DDBJ whole genome shotgun (WGS) entry which is preliminary data.</text>
</comment>
<sequence length="450" mass="49200">MDEADMEPQKHYSFPTLSPDGSVEELPRCYDTPPAALSSLGARLTMADPLSASTSSLADSQYDMIDDLSEISNEDQETASLASTEGHESDDEEFVVQPAVFAREEVGEEPLRRLEPNDSHESSDDEQTTALDSFLSDDLETPRQSTMPNFNRPSKSSSLPASIPDLKSWPQAPRKQAKTVLHTVFCLLTMTAVFPLIWTVLSGLDFFQMNPVAQAALRREALLCALEHATMSNSSNIAHTVNIEHLLPMPTATSVDFLGQKTYATQDRARYQTVLPNRVIVSLPRHSGYSRYPSPKTVEVVRGSRGDSLASNTTKLIDGVYDISIDPIEAYGLIDIDLATKNPSTNHALPANFGTRMLQRTDISKAVNKDLKVARKAATDLAVTWSRDLQVMAESAVSVYNKAVLFIPSRKTFIASLAASRENALALKEKVRGSGKALVNAEGRARKGNA</sequence>
<evidence type="ECO:0000313" key="3">
    <source>
        <dbReference type="EMBL" id="KAH9829776.1"/>
    </source>
</evidence>
<name>A0A9W7W3U6_9PEZI</name>
<reference evidence="3 4" key="2">
    <citation type="journal article" date="2021" name="Curr. Genet.">
        <title>Genetic response to nitrogen starvation in the aggressive Eucalyptus foliar pathogen Teratosphaeria destructans.</title>
        <authorList>
            <person name="Havenga M."/>
            <person name="Wingfield B.D."/>
            <person name="Wingfield M.J."/>
            <person name="Dreyer L.L."/>
            <person name="Roets F."/>
            <person name="Aylward J."/>
        </authorList>
    </citation>
    <scope>NUCLEOTIDE SEQUENCE [LARGE SCALE GENOMIC DNA]</scope>
    <source>
        <strain evidence="3">CMW44962</strain>
    </source>
</reference>
<dbReference type="Proteomes" id="UP001138500">
    <property type="component" value="Unassembled WGS sequence"/>
</dbReference>
<feature type="transmembrane region" description="Helical" evidence="2">
    <location>
        <begin position="180"/>
        <end position="201"/>
    </location>
</feature>
<feature type="region of interest" description="Disordered" evidence="1">
    <location>
        <begin position="105"/>
        <end position="169"/>
    </location>
</feature>
<dbReference type="AlphaFoldDB" id="A0A9W7W3U6"/>
<evidence type="ECO:0000256" key="1">
    <source>
        <dbReference type="SAM" id="MobiDB-lite"/>
    </source>
</evidence>
<keyword evidence="4" id="KW-1185">Reference proteome</keyword>
<keyword evidence="2" id="KW-0812">Transmembrane</keyword>
<proteinExistence type="predicted"/>
<evidence type="ECO:0000313" key="4">
    <source>
        <dbReference type="Proteomes" id="UP001138500"/>
    </source>
</evidence>
<gene>
    <name evidence="3" type="ORF">Tdes44962_MAKER02254</name>
</gene>
<accession>A0A9W7W3U6</accession>
<reference evidence="3 4" key="1">
    <citation type="journal article" date="2018" name="IMA Fungus">
        <title>IMA Genome-F 10: Nine draft genome sequences of Claviceps purpurea s.lat., including C. arundinis, C. humidiphila, and C. cf. spartinae, pseudomolecules for the pitch canker pathogen Fusarium circinatum, draft genome of Davidsoniella eucalypti, Grosmannia galeiformis, Quambalaria eucalypti, and Teratosphaeria destructans.</title>
        <authorList>
            <person name="Wingfield B.D."/>
            <person name="Liu M."/>
            <person name="Nguyen H.D."/>
            <person name="Lane F.A."/>
            <person name="Morgan S.W."/>
            <person name="De Vos L."/>
            <person name="Wilken P.M."/>
            <person name="Duong T.A."/>
            <person name="Aylward J."/>
            <person name="Coetzee M.P."/>
            <person name="Dadej K."/>
            <person name="De Beer Z.W."/>
            <person name="Findlay W."/>
            <person name="Havenga M."/>
            <person name="Kolarik M."/>
            <person name="Menzies J.G."/>
            <person name="Naidoo K."/>
            <person name="Pochopski O."/>
            <person name="Shoukouhi P."/>
            <person name="Santana Q.C."/>
            <person name="Seifert K.A."/>
            <person name="Soal N."/>
            <person name="Steenkamp E.T."/>
            <person name="Tatham C.T."/>
            <person name="van der Nest M.A."/>
            <person name="Wingfield M.J."/>
        </authorList>
    </citation>
    <scope>NUCLEOTIDE SEQUENCE [LARGE SCALE GENOMIC DNA]</scope>
    <source>
        <strain evidence="3">CMW44962</strain>
    </source>
</reference>
<keyword evidence="2" id="KW-1133">Transmembrane helix</keyword>
<feature type="region of interest" description="Disordered" evidence="1">
    <location>
        <begin position="65"/>
        <end position="93"/>
    </location>
</feature>
<feature type="compositionally biased region" description="Polar residues" evidence="1">
    <location>
        <begin position="142"/>
        <end position="160"/>
    </location>
</feature>
<feature type="region of interest" description="Disordered" evidence="1">
    <location>
        <begin position="1"/>
        <end position="34"/>
    </location>
</feature>
<dbReference type="EMBL" id="RIBY02001334">
    <property type="protein sequence ID" value="KAH9829776.1"/>
    <property type="molecule type" value="Genomic_DNA"/>
</dbReference>
<feature type="compositionally biased region" description="Acidic residues" evidence="1">
    <location>
        <begin position="65"/>
        <end position="77"/>
    </location>
</feature>
<feature type="compositionally biased region" description="Basic and acidic residues" evidence="1">
    <location>
        <begin position="105"/>
        <end position="122"/>
    </location>
</feature>
<keyword evidence="2" id="KW-0472">Membrane</keyword>
<organism evidence="3 4">
    <name type="scientific">Teratosphaeria destructans</name>
    <dbReference type="NCBI Taxonomy" id="418781"/>
    <lineage>
        <taxon>Eukaryota</taxon>
        <taxon>Fungi</taxon>
        <taxon>Dikarya</taxon>
        <taxon>Ascomycota</taxon>
        <taxon>Pezizomycotina</taxon>
        <taxon>Dothideomycetes</taxon>
        <taxon>Dothideomycetidae</taxon>
        <taxon>Mycosphaerellales</taxon>
        <taxon>Teratosphaeriaceae</taxon>
        <taxon>Teratosphaeria</taxon>
    </lineage>
</organism>